<dbReference type="SUPFAM" id="SSF57535">
    <property type="entry name" value="Complement control module/SCR domain"/>
    <property type="match status" value="2"/>
</dbReference>
<dbReference type="SUPFAM" id="SSF50494">
    <property type="entry name" value="Trypsin-like serine proteases"/>
    <property type="match status" value="1"/>
</dbReference>
<dbReference type="InterPro" id="IPR035976">
    <property type="entry name" value="Sushi/SCR/CCP_sf"/>
</dbReference>
<dbReference type="GO" id="GO:0004252">
    <property type="term" value="F:serine-type endopeptidase activity"/>
    <property type="evidence" value="ECO:0007669"/>
    <property type="project" value="InterPro"/>
</dbReference>
<dbReference type="GO" id="GO:0008061">
    <property type="term" value="F:chitin binding"/>
    <property type="evidence" value="ECO:0007669"/>
    <property type="project" value="InterPro"/>
</dbReference>
<dbReference type="InterPro" id="IPR017853">
    <property type="entry name" value="GH"/>
</dbReference>
<proteinExistence type="predicted"/>
<feature type="domain" description="Peptidase S1" evidence="3">
    <location>
        <begin position="1"/>
        <end position="222"/>
    </location>
</feature>
<keyword evidence="7" id="KW-1185">Reference proteome</keyword>
<dbReference type="GO" id="GO:0006508">
    <property type="term" value="P:proteolysis"/>
    <property type="evidence" value="ECO:0007669"/>
    <property type="project" value="InterPro"/>
</dbReference>
<reference evidence="6" key="1">
    <citation type="journal article" date="2023" name="Insect Mol. Biol.">
        <title>Genome sequencing provides insights into the evolution of gene families encoding plant cell wall-degrading enzymes in longhorned beetles.</title>
        <authorList>
            <person name="Shin N.R."/>
            <person name="Okamura Y."/>
            <person name="Kirsch R."/>
            <person name="Pauchet Y."/>
        </authorList>
    </citation>
    <scope>NUCLEOTIDE SEQUENCE</scope>
    <source>
        <strain evidence="6">RBIC_L_NR</strain>
    </source>
</reference>
<protein>
    <submittedName>
        <fullName evidence="6">Uncharacterized protein</fullName>
    </submittedName>
</protein>
<dbReference type="PROSITE" id="PS50240">
    <property type="entry name" value="TRYPSIN_DOM"/>
    <property type="match status" value="1"/>
</dbReference>
<dbReference type="SUPFAM" id="SSF51445">
    <property type="entry name" value="(Trans)glycosidases"/>
    <property type="match status" value="1"/>
</dbReference>
<evidence type="ECO:0000259" key="3">
    <source>
        <dbReference type="PROSITE" id="PS50240"/>
    </source>
</evidence>
<evidence type="ECO:0000256" key="1">
    <source>
        <dbReference type="ARBA" id="ARBA00023157"/>
    </source>
</evidence>
<dbReference type="Pfam" id="PF00704">
    <property type="entry name" value="Glyco_hydro_18"/>
    <property type="match status" value="2"/>
</dbReference>
<keyword evidence="1" id="KW-1015">Disulfide bond</keyword>
<feature type="domain" description="Sushi" evidence="4">
    <location>
        <begin position="17"/>
        <end position="72"/>
    </location>
</feature>
<dbReference type="GO" id="GO:0004568">
    <property type="term" value="F:chitinase activity"/>
    <property type="evidence" value="ECO:0007669"/>
    <property type="project" value="TreeGrafter"/>
</dbReference>
<evidence type="ECO:0000256" key="2">
    <source>
        <dbReference type="PROSITE-ProRule" id="PRU00302"/>
    </source>
</evidence>
<dbReference type="PROSITE" id="PS50923">
    <property type="entry name" value="SUSHI"/>
    <property type="match status" value="1"/>
</dbReference>
<dbReference type="GO" id="GO:0005975">
    <property type="term" value="P:carbohydrate metabolic process"/>
    <property type="evidence" value="ECO:0007669"/>
    <property type="project" value="InterPro"/>
</dbReference>
<comment type="caution">
    <text evidence="2">Lacks conserved residue(s) required for the propagation of feature annotation.</text>
</comment>
<dbReference type="AlphaFoldDB" id="A0AAV8ZK66"/>
<dbReference type="InterPro" id="IPR029070">
    <property type="entry name" value="Chitinase_insertion_sf"/>
</dbReference>
<dbReference type="Gene3D" id="2.40.10.10">
    <property type="entry name" value="Trypsin-like serine proteases"/>
    <property type="match status" value="1"/>
</dbReference>
<dbReference type="Gene3D" id="2.10.70.10">
    <property type="entry name" value="Complement Module, domain 1"/>
    <property type="match status" value="2"/>
</dbReference>
<accession>A0AAV8ZK66</accession>
<dbReference type="Gene3D" id="3.20.20.80">
    <property type="entry name" value="Glycosidases"/>
    <property type="match status" value="2"/>
</dbReference>
<dbReference type="InterPro" id="IPR050314">
    <property type="entry name" value="Glycosyl_Hydrlase_18"/>
</dbReference>
<evidence type="ECO:0000259" key="4">
    <source>
        <dbReference type="PROSITE" id="PS50923"/>
    </source>
</evidence>
<dbReference type="Proteomes" id="UP001162156">
    <property type="component" value="Unassembled WGS sequence"/>
</dbReference>
<dbReference type="InterPro" id="IPR001254">
    <property type="entry name" value="Trypsin_dom"/>
</dbReference>
<dbReference type="SMART" id="SM00636">
    <property type="entry name" value="Glyco_18"/>
    <property type="match status" value="1"/>
</dbReference>
<dbReference type="Pfam" id="PF00084">
    <property type="entry name" value="Sushi"/>
    <property type="match status" value="1"/>
</dbReference>
<evidence type="ECO:0000313" key="6">
    <source>
        <dbReference type="EMBL" id="KAJ8964582.1"/>
    </source>
</evidence>
<dbReference type="EMBL" id="JANEYF010001344">
    <property type="protein sequence ID" value="KAJ8964582.1"/>
    <property type="molecule type" value="Genomic_DNA"/>
</dbReference>
<comment type="caution">
    <text evidence="6">The sequence shown here is derived from an EMBL/GenBank/DDBJ whole genome shotgun (WGS) entry which is preliminary data.</text>
</comment>
<dbReference type="SMART" id="SM00032">
    <property type="entry name" value="CCP"/>
    <property type="match status" value="2"/>
</dbReference>
<dbReference type="InterPro" id="IPR001223">
    <property type="entry name" value="Glyco_hydro18_cat"/>
</dbReference>
<gene>
    <name evidence="6" type="ORF">NQ314_004886</name>
</gene>
<dbReference type="InterPro" id="IPR009003">
    <property type="entry name" value="Peptidase_S1_PA"/>
</dbReference>
<dbReference type="InterPro" id="IPR011583">
    <property type="entry name" value="Chitinase_II/V-like_cat"/>
</dbReference>
<feature type="domain" description="GH18" evidence="5">
    <location>
        <begin position="349"/>
        <end position="453"/>
    </location>
</feature>
<dbReference type="Pfam" id="PF00089">
    <property type="entry name" value="Trypsin"/>
    <property type="match status" value="1"/>
</dbReference>
<evidence type="ECO:0000259" key="5">
    <source>
        <dbReference type="PROSITE" id="PS51910"/>
    </source>
</evidence>
<dbReference type="InterPro" id="IPR000436">
    <property type="entry name" value="Sushi_SCR_CCP_dom"/>
</dbReference>
<dbReference type="PANTHER" id="PTHR11177">
    <property type="entry name" value="CHITINASE"/>
    <property type="match status" value="1"/>
</dbReference>
<organism evidence="6 7">
    <name type="scientific">Rhamnusium bicolor</name>
    <dbReference type="NCBI Taxonomy" id="1586634"/>
    <lineage>
        <taxon>Eukaryota</taxon>
        <taxon>Metazoa</taxon>
        <taxon>Ecdysozoa</taxon>
        <taxon>Arthropoda</taxon>
        <taxon>Hexapoda</taxon>
        <taxon>Insecta</taxon>
        <taxon>Pterygota</taxon>
        <taxon>Neoptera</taxon>
        <taxon>Endopterygota</taxon>
        <taxon>Coleoptera</taxon>
        <taxon>Polyphaga</taxon>
        <taxon>Cucujiformia</taxon>
        <taxon>Chrysomeloidea</taxon>
        <taxon>Cerambycidae</taxon>
        <taxon>Lepturinae</taxon>
        <taxon>Rhagiini</taxon>
        <taxon>Rhamnusium</taxon>
    </lineage>
</organism>
<name>A0AAV8ZK66_9CUCU</name>
<evidence type="ECO:0000313" key="7">
    <source>
        <dbReference type="Proteomes" id="UP001162156"/>
    </source>
</evidence>
<dbReference type="InterPro" id="IPR043504">
    <property type="entry name" value="Peptidase_S1_PA_chymotrypsin"/>
</dbReference>
<sequence>MLLALCPPINPTSTISLKCIDKKGNEISCQEATEGTYLSYTCADFYETPFGYKKTLTCSDGSWNYPNPVCQPAAHCVTNDYGDALSKENYLVGAGKIYNKYNDTRDKKAQYLQEGGLPSDELRTLEIPYKYETTCAQELPRDWADKYNTIDKICAGFYNKNISVCKGDSGSGLFFKNSDDNRYYVHGVVSLGVSHNGECDIQQNSLYTKVAFYYEYVDRALTKYSIKDCLLPPYPENGEWIIENKDKKPGDSVPSNTVLKIICKHGFHISSGGSAIKCDSSYNMPKCQLTCPELNLPPTAVYQCTNKDGKVIHCSEATEYTTLTYTCPEGFMAPRASSNSSQCVEDRSIKIICVYDSWRYHTGVQPEDLNTSLCTHVIYDIGLSHDGNLQIRNDARTANITNSFYERVTDIKEKNKNLKVLLSVEGNGLKDDDEYPTIASSPSKRDTFINNSKYALLLQELKTALKQHGWLFTATVYAGPTFLGYDVGEMNKVWDDEQKNPYKLSGNKWLGYDDKESVHLKAAFVKQEKYRGVSVWPVDGDDVLGKCGPKQILLKHVHAGLGNTVNLD</sequence>
<dbReference type="PANTHER" id="PTHR11177:SF317">
    <property type="entry name" value="CHITINASE 12-RELATED"/>
    <property type="match status" value="1"/>
</dbReference>
<keyword evidence="2" id="KW-0768">Sushi</keyword>
<dbReference type="PROSITE" id="PS51910">
    <property type="entry name" value="GH18_2"/>
    <property type="match status" value="1"/>
</dbReference>
<dbReference type="Gene3D" id="3.10.50.10">
    <property type="match status" value="1"/>
</dbReference>
<dbReference type="GO" id="GO:0006032">
    <property type="term" value="P:chitin catabolic process"/>
    <property type="evidence" value="ECO:0007669"/>
    <property type="project" value="TreeGrafter"/>
</dbReference>
<dbReference type="GO" id="GO:0005576">
    <property type="term" value="C:extracellular region"/>
    <property type="evidence" value="ECO:0007669"/>
    <property type="project" value="TreeGrafter"/>
</dbReference>